<organism evidence="8 9">
    <name type="scientific">Boothiomyces macroporosus</name>
    <dbReference type="NCBI Taxonomy" id="261099"/>
    <lineage>
        <taxon>Eukaryota</taxon>
        <taxon>Fungi</taxon>
        <taxon>Fungi incertae sedis</taxon>
        <taxon>Chytridiomycota</taxon>
        <taxon>Chytridiomycota incertae sedis</taxon>
        <taxon>Chytridiomycetes</taxon>
        <taxon>Rhizophydiales</taxon>
        <taxon>Terramycetaceae</taxon>
        <taxon>Boothiomyces</taxon>
    </lineage>
</organism>
<evidence type="ECO:0000256" key="3">
    <source>
        <dbReference type="ARBA" id="ARBA00022741"/>
    </source>
</evidence>
<dbReference type="InterPro" id="IPR022075">
    <property type="entry name" value="Symplekin_C"/>
</dbReference>
<reference evidence="8" key="1">
    <citation type="submission" date="2020-05" db="EMBL/GenBank/DDBJ databases">
        <title>Phylogenomic resolution of chytrid fungi.</title>
        <authorList>
            <person name="Stajich J.E."/>
            <person name="Amses K."/>
            <person name="Simmons R."/>
            <person name="Seto K."/>
            <person name="Myers J."/>
            <person name="Bonds A."/>
            <person name="Quandt C.A."/>
            <person name="Barry K."/>
            <person name="Liu P."/>
            <person name="Grigoriev I."/>
            <person name="Longcore J.E."/>
            <person name="James T.Y."/>
        </authorList>
    </citation>
    <scope>NUCLEOTIDE SEQUENCE</scope>
    <source>
        <strain evidence="8">PLAUS21</strain>
    </source>
</reference>
<keyword evidence="2 6" id="KW-0808">Transferase</keyword>
<dbReference type="Pfam" id="PF00069">
    <property type="entry name" value="Pkinase"/>
    <property type="match status" value="1"/>
</dbReference>
<dbReference type="PROSITE" id="PS00108">
    <property type="entry name" value="PROTEIN_KINASE_ST"/>
    <property type="match status" value="1"/>
</dbReference>
<protein>
    <recommendedName>
        <fullName evidence="6">Citrate synthase</fullName>
    </recommendedName>
</protein>
<dbReference type="SUPFAM" id="SSF48256">
    <property type="entry name" value="Citrate synthase"/>
    <property type="match status" value="1"/>
</dbReference>
<comment type="caution">
    <text evidence="8">The sequence shown here is derived from an EMBL/GenBank/DDBJ whole genome shotgun (WGS) entry which is preliminary data.</text>
</comment>
<dbReference type="PROSITE" id="PS00480">
    <property type="entry name" value="CITRATE_SYNTHASE"/>
    <property type="match status" value="1"/>
</dbReference>
<dbReference type="Gene3D" id="1.10.230.10">
    <property type="entry name" value="Cytochrome P450-Terp, domain 2"/>
    <property type="match status" value="1"/>
</dbReference>
<feature type="domain" description="Protein kinase" evidence="7">
    <location>
        <begin position="679"/>
        <end position="932"/>
    </location>
</feature>
<dbReference type="Pfam" id="PF12295">
    <property type="entry name" value="Symplekin_C"/>
    <property type="match status" value="1"/>
</dbReference>
<keyword evidence="3 5" id="KW-0547">Nucleotide-binding</keyword>
<evidence type="ECO:0000256" key="4">
    <source>
        <dbReference type="ARBA" id="ARBA00022840"/>
    </source>
</evidence>
<evidence type="ECO:0000256" key="6">
    <source>
        <dbReference type="RuleBase" id="RU000441"/>
    </source>
</evidence>
<evidence type="ECO:0000256" key="1">
    <source>
        <dbReference type="ARBA" id="ARBA00010566"/>
    </source>
</evidence>
<dbReference type="CDD" id="cd05117">
    <property type="entry name" value="STKc_CAMK"/>
    <property type="match status" value="1"/>
</dbReference>
<dbReference type="PANTHER" id="PTHR24347">
    <property type="entry name" value="SERINE/THREONINE-PROTEIN KINASE"/>
    <property type="match status" value="1"/>
</dbReference>
<dbReference type="FunFam" id="1.10.510.10:FF:000571">
    <property type="entry name" value="Maternal embryonic leucine zipper kinase"/>
    <property type="match status" value="1"/>
</dbReference>
<gene>
    <name evidence="8" type="ORF">HK103_003434</name>
</gene>
<dbReference type="InterPro" id="IPR019810">
    <property type="entry name" value="Citrate_synthase_AS"/>
</dbReference>
<dbReference type="EMBL" id="JADGKB010000025">
    <property type="protein sequence ID" value="KAJ3258645.1"/>
    <property type="molecule type" value="Genomic_DNA"/>
</dbReference>
<evidence type="ECO:0000256" key="2">
    <source>
        <dbReference type="ARBA" id="ARBA00022679"/>
    </source>
</evidence>
<dbReference type="InterPro" id="IPR008271">
    <property type="entry name" value="Ser/Thr_kinase_AS"/>
</dbReference>
<name>A0AAD5UIJ4_9FUNG</name>
<evidence type="ECO:0000259" key="7">
    <source>
        <dbReference type="PROSITE" id="PS50011"/>
    </source>
</evidence>
<dbReference type="Proteomes" id="UP001210925">
    <property type="component" value="Unassembled WGS sequence"/>
</dbReference>
<accession>A0AAD5UIJ4</accession>
<dbReference type="Gene3D" id="1.10.580.10">
    <property type="entry name" value="Citrate Synthase, domain 1"/>
    <property type="match status" value="1"/>
</dbReference>
<keyword evidence="4 5" id="KW-0067">ATP-binding</keyword>
<proteinExistence type="inferred from homology"/>
<dbReference type="PROSITE" id="PS50011">
    <property type="entry name" value="PROTEIN_KINASE_DOM"/>
    <property type="match status" value="1"/>
</dbReference>
<evidence type="ECO:0000256" key="5">
    <source>
        <dbReference type="PROSITE-ProRule" id="PRU10141"/>
    </source>
</evidence>
<comment type="similarity">
    <text evidence="1 6">Belongs to the citrate synthase family.</text>
</comment>
<dbReference type="AlphaFoldDB" id="A0AAD5UIJ4"/>
<dbReference type="InterPro" id="IPR016142">
    <property type="entry name" value="Citrate_synth-like_lrg_a-sub"/>
</dbReference>
<dbReference type="Pfam" id="PF00285">
    <property type="entry name" value="Citrate_synt"/>
    <property type="match status" value="2"/>
</dbReference>
<dbReference type="PRINTS" id="PR00143">
    <property type="entry name" value="CITRTSNTHASE"/>
</dbReference>
<feature type="binding site" evidence="5">
    <location>
        <position position="708"/>
    </location>
    <ligand>
        <name>ATP</name>
        <dbReference type="ChEBI" id="CHEBI:30616"/>
    </ligand>
</feature>
<dbReference type="InterPro" id="IPR016143">
    <property type="entry name" value="Citrate_synth-like_sm_a-sub"/>
</dbReference>
<dbReference type="FunFam" id="3.30.200.20:FF:000042">
    <property type="entry name" value="Aurora kinase A"/>
    <property type="match status" value="1"/>
</dbReference>
<dbReference type="GO" id="GO:0004672">
    <property type="term" value="F:protein kinase activity"/>
    <property type="evidence" value="ECO:0007669"/>
    <property type="project" value="InterPro"/>
</dbReference>
<dbReference type="GO" id="GO:0005524">
    <property type="term" value="F:ATP binding"/>
    <property type="evidence" value="ECO:0007669"/>
    <property type="project" value="UniProtKB-UniRule"/>
</dbReference>
<keyword evidence="9" id="KW-1185">Reference proteome</keyword>
<dbReference type="SUPFAM" id="SSF56112">
    <property type="entry name" value="Protein kinase-like (PK-like)"/>
    <property type="match status" value="1"/>
</dbReference>
<dbReference type="GO" id="GO:0046912">
    <property type="term" value="F:acyltransferase activity, acyl groups converted into alkyl on transfer"/>
    <property type="evidence" value="ECO:0007669"/>
    <property type="project" value="InterPro"/>
</dbReference>
<dbReference type="InterPro" id="IPR000719">
    <property type="entry name" value="Prot_kinase_dom"/>
</dbReference>
<sequence length="1224" mass="139592">MQSYTSIPQIESSHAEIARILGEMGYSRDVTIKQSRGRRILDREELEYAFQANPEPEQQPATTEISPEEIIPLIPNIPLDFLIPIIIQTIADADEIEPEVDMKEDAIEIDVDQILNQTVELTPDEKQEIVQDCLSRVLQMDSYFQKVDKAIVVNNDTHVAGRFGWLLVSARLMTRSNSNEKVKEYFLDFIGGSLSSRIELGLYWLFEEYINGTEYNLWLKRFLDILETENQEERLFTKFLVEVPEMTDFAISKVLDYCKDPEKQQLVMFTNAGDNHSPRSNTEPSFFQKNDETRKIAVESLKSFIPSNEELTGQIVEYAQNNLKLLSNEMENVATHLDLFLGCCSAKPVLLKELFESYPSMHSSSSEVVLTSCTTLFDSLHAEFDALCELIENYPPGSESLLLALIKSLMNNETIKDKTIELVKKVYLKQNLDVRFLLLIITYFDKATVLNQLDKLVEALDDTDEQKIVIKDVFVSLVEIQDEQQLVSPNELLIKLHLLDNVTVKKQSIDICFLQTAVFTKEIVAIVLTQLVDQVKLSPLLMRTIILALKTYPDLSRFIVEQQTKLINKKIWQIKPLWEGFAKSCVSLFPSSIGLLLSLPKKQALEVFEMESELRTLVADYIDKLPEQQQRRREIEVVAATVKESKATRGNFSKLMKAMFKNLFRPKHDSKITEFEKKYFVGKDLGKGAYATVKIVTRKADSEKFAVKIIDKKKMKGEEEAVKQEIDILSKIRNPHIVSLVELCTDKDHYYLVMDLATGGELFDRILSKGSYGEKDAAKLVSQILIALDYLHNIDIVHRDLKPENLLFRTEAEDSDLLLADFGLSRVVHQNEFLKTSCGTPHYVAPEILKESGHGKPVDMWSLGVITYTPFWGGETNSVPVLYNAIVNGKYEFDEENWSMISKEAKDFISKLLLVNPAKRMAVKEAMGHPWLATENNTNLLDNVKKNFSARSTLRKAVNAALSTLHPEANTALNGTEIYDNESFVNKQIFRCLAKLPTIAACAYRHRIGRSYNMPSEKLEYTENFLYMLDRLSETNYAPHPKLAHALDVIFILHADHELNCSTAAMRQMASTGIDPFICLSGASSALYGPSHGGANEEVKAKKRRLMGFGHRVYKSYDPRAKILKKISAEVFEVMGRSDLIDIAMELERIALNDDFFPVLFTLARTAGWLAHWKEQMADRIPIFRPRQVYVGEEKRDYVPMHQRSVEDPKLHMVKSRKELASKK</sequence>
<evidence type="ECO:0000313" key="8">
    <source>
        <dbReference type="EMBL" id="KAJ3258645.1"/>
    </source>
</evidence>
<dbReference type="InterPro" id="IPR002020">
    <property type="entry name" value="Citrate_synthase"/>
</dbReference>
<evidence type="ECO:0000313" key="9">
    <source>
        <dbReference type="Proteomes" id="UP001210925"/>
    </source>
</evidence>
<dbReference type="InterPro" id="IPR036969">
    <property type="entry name" value="Citrate_synthase_sf"/>
</dbReference>
<dbReference type="PROSITE" id="PS00107">
    <property type="entry name" value="PROTEIN_KINASE_ATP"/>
    <property type="match status" value="1"/>
</dbReference>
<dbReference type="InterPro" id="IPR011009">
    <property type="entry name" value="Kinase-like_dom_sf"/>
</dbReference>
<dbReference type="SMART" id="SM00220">
    <property type="entry name" value="S_TKc"/>
    <property type="match status" value="1"/>
</dbReference>
<dbReference type="Gene3D" id="1.10.510.10">
    <property type="entry name" value="Transferase(Phosphotransferase) domain 1"/>
    <property type="match status" value="1"/>
</dbReference>
<dbReference type="InterPro" id="IPR017441">
    <property type="entry name" value="Protein_kinase_ATP_BS"/>
</dbReference>